<accession>A0ABW1GC91</accession>
<keyword evidence="2" id="KW-1185">Reference proteome</keyword>
<comment type="caution">
    <text evidence="1">The sequence shown here is derived from an EMBL/GenBank/DDBJ whole genome shotgun (WGS) entry which is preliminary data.</text>
</comment>
<evidence type="ECO:0000313" key="1">
    <source>
        <dbReference type="EMBL" id="MFC5911838.1"/>
    </source>
</evidence>
<sequence>MTTPLDALYAHVTPPAGPVFCLAEMDRRREGTDFPTIPVDGVELDVNEAAAALFEVMADGFAYPVPSTDTLYAVLRTAVAALGPAGIVEASGIFAGLPEDEFPEVRECRRFAYRLALSFWYAGARSRPMSIGEAGVALYLSSLHRYRHAEFRKLPYRDLLISRSLHEGMTSVPTETLIRLGAFMTAELGGPAADRRRDEEWLYKQALPDYHRRRFCFDLMRAIGPKAQPMPLIVRPDTGGHTIGLTPPAGPDGMRLRTMRAEW</sequence>
<protein>
    <submittedName>
        <fullName evidence="1">Uncharacterized protein</fullName>
    </submittedName>
</protein>
<dbReference type="EMBL" id="JBHSPU010000001">
    <property type="protein sequence ID" value="MFC5911838.1"/>
    <property type="molecule type" value="Genomic_DNA"/>
</dbReference>
<dbReference type="RefSeq" id="WP_344509024.1">
    <property type="nucleotide sequence ID" value="NZ_BAAATU010000007.1"/>
</dbReference>
<gene>
    <name evidence="1" type="ORF">ACFP1B_00070</name>
</gene>
<proteinExistence type="predicted"/>
<reference evidence="2" key="1">
    <citation type="journal article" date="2019" name="Int. J. Syst. Evol. Microbiol.">
        <title>The Global Catalogue of Microorganisms (GCM) 10K type strain sequencing project: providing services to taxonomists for standard genome sequencing and annotation.</title>
        <authorList>
            <consortium name="The Broad Institute Genomics Platform"/>
            <consortium name="The Broad Institute Genome Sequencing Center for Infectious Disease"/>
            <person name="Wu L."/>
            <person name="Ma J."/>
        </authorList>
    </citation>
    <scope>NUCLEOTIDE SEQUENCE [LARGE SCALE GENOMIC DNA]</scope>
    <source>
        <strain evidence="2">JCM 4147</strain>
    </source>
</reference>
<dbReference type="Proteomes" id="UP001596200">
    <property type="component" value="Unassembled WGS sequence"/>
</dbReference>
<evidence type="ECO:0000313" key="2">
    <source>
        <dbReference type="Proteomes" id="UP001596200"/>
    </source>
</evidence>
<organism evidence="1 2">
    <name type="scientific">Streptomyces pulveraceus</name>
    <dbReference type="NCBI Taxonomy" id="68258"/>
    <lineage>
        <taxon>Bacteria</taxon>
        <taxon>Bacillati</taxon>
        <taxon>Actinomycetota</taxon>
        <taxon>Actinomycetes</taxon>
        <taxon>Kitasatosporales</taxon>
        <taxon>Streptomycetaceae</taxon>
        <taxon>Streptomyces</taxon>
    </lineage>
</organism>
<name>A0ABW1GC91_9ACTN</name>